<dbReference type="Pfam" id="PF00041">
    <property type="entry name" value="fn3"/>
    <property type="match status" value="2"/>
</dbReference>
<dbReference type="GO" id="GO:0005975">
    <property type="term" value="P:carbohydrate metabolic process"/>
    <property type="evidence" value="ECO:0007669"/>
    <property type="project" value="UniProtKB-ARBA"/>
</dbReference>
<dbReference type="CDD" id="cd00063">
    <property type="entry name" value="FN3"/>
    <property type="match status" value="2"/>
</dbReference>
<evidence type="ECO:0000256" key="2">
    <source>
        <dbReference type="SAM" id="SignalP"/>
    </source>
</evidence>
<gene>
    <name evidence="4" type="ORF">H4317_16850</name>
</gene>
<dbReference type="Gene3D" id="2.60.120.380">
    <property type="match status" value="1"/>
</dbReference>
<dbReference type="Pfam" id="PF23759">
    <property type="entry name" value="GBD_T9SS_assoc"/>
    <property type="match status" value="1"/>
</dbReference>
<dbReference type="PROSITE" id="PS50853">
    <property type="entry name" value="FN3"/>
    <property type="match status" value="2"/>
</dbReference>
<dbReference type="SUPFAM" id="SSF49899">
    <property type="entry name" value="Concanavalin A-like lectins/glucanases"/>
    <property type="match status" value="1"/>
</dbReference>
<keyword evidence="5" id="KW-1185">Reference proteome</keyword>
<protein>
    <submittedName>
        <fullName evidence="4">Fibronectin type III domain-containing protein</fullName>
    </submittedName>
</protein>
<evidence type="ECO:0000313" key="5">
    <source>
        <dbReference type="Proteomes" id="UP000515489"/>
    </source>
</evidence>
<dbReference type="InterPro" id="IPR036116">
    <property type="entry name" value="FN3_sf"/>
</dbReference>
<dbReference type="RefSeq" id="WP_185887719.1">
    <property type="nucleotide sequence ID" value="NZ_CP060202.1"/>
</dbReference>
<feature type="domain" description="Fibronectin type-III" evidence="3">
    <location>
        <begin position="522"/>
        <end position="609"/>
    </location>
</feature>
<dbReference type="InterPro" id="IPR013783">
    <property type="entry name" value="Ig-like_fold"/>
</dbReference>
<keyword evidence="1" id="KW-0677">Repeat</keyword>
<dbReference type="SMART" id="SM00060">
    <property type="entry name" value="FN3"/>
    <property type="match status" value="3"/>
</dbReference>
<organism evidence="4 5">
    <name type="scientific">Hymenobacter sediminicola</name>
    <dbReference type="NCBI Taxonomy" id="2761579"/>
    <lineage>
        <taxon>Bacteria</taxon>
        <taxon>Pseudomonadati</taxon>
        <taxon>Bacteroidota</taxon>
        <taxon>Cytophagia</taxon>
        <taxon>Cytophagales</taxon>
        <taxon>Hymenobacteraceae</taxon>
        <taxon>Hymenobacter</taxon>
    </lineage>
</organism>
<feature type="signal peptide" evidence="2">
    <location>
        <begin position="1"/>
        <end position="34"/>
    </location>
</feature>
<reference evidence="4 5" key="1">
    <citation type="submission" date="2020-08" db="EMBL/GenBank/DDBJ databases">
        <title>Hymenobacter sp. S2-20-2 genome sequencing.</title>
        <authorList>
            <person name="Jin L."/>
        </authorList>
    </citation>
    <scope>NUCLEOTIDE SEQUENCE [LARGE SCALE GENOMIC DNA]</scope>
    <source>
        <strain evidence="4 5">S2-20-2</strain>
    </source>
</reference>
<sequence>MQKLLQTKVRARTYWGRALATVAGLGLAMSTAQAQVDTYQFAASQGTFTPLPTTATVVAAVQDDDAISGAIPIGFSFAFDGVPYTNVYASSNGFLSFNSAASSSLTNDLDAAAAAIRPLVAPLWDDLAGEGTGSAAKYQTTGTAPNRVFTFEWLSWEWNYSATAPVVSFQVKLYETTNRVEFVYRPENGTPNSASASIGISGTSTPVDFLSLNNTSASPTASSTVETTSIATVPASGQVYAFTPPPATGCPTPRNLTVTSTTANSAVVSWTVTGGSGTFSINYGPTGFTPGTGGQTITSATNSVTIPGLTASTEYQFYVTQICSGSTSARSNAGSFRTDCVTPLYAAVPFNETFESTWLSRCNTRDVPSNNWRNTPLTGNNSWRREDDGAAAAWDLVGSYLYSPTGAQGSAHSARFHSGYSSAGLIGTMDLYVNMTGAGNRELSFDYINTSGTDSLTVQISTDGGLTFGPQLLRFGLATAWQPKTLALNTTSASTVIRFRARADYGSTDIGLDNVSIASCARVSNLAVSNITGTSATVSFAPITGVSSYTVVATPSTGPAVTVTGTGSPVQLTGLQGLTQYTVSVVSSCAVGQTSVPVTASFTTLIPPTVNDEPCNATTLTTGSAPLASSNLGATATVANGYANPGCSTAANPKDVWFRFVAPASSNTLSVQVTGNPAGQVRLFSAASCNGPFTQIACQGSAGPNTAAGQLTLPALTAGTTYYISVSGFGSSDAQGPFTIAVATILSTGIGQLPQGEVSVYPNPSHDGTLTLSLRGINTTSSVKAEMLNALGQRVMIQQVPVRGGSVDQALPVQGLAKGFYTLRLQVGENTITRKVVLD</sequence>
<feature type="chain" id="PRO_5028916741" evidence="2">
    <location>
        <begin position="35"/>
        <end position="839"/>
    </location>
</feature>
<dbReference type="Pfam" id="PF18962">
    <property type="entry name" value="Por_Secre_tail"/>
    <property type="match status" value="1"/>
</dbReference>
<dbReference type="KEGG" id="hsk:H4317_16850"/>
<dbReference type="InterPro" id="IPR003961">
    <property type="entry name" value="FN3_dom"/>
</dbReference>
<proteinExistence type="predicted"/>
<evidence type="ECO:0000259" key="3">
    <source>
        <dbReference type="PROSITE" id="PS50853"/>
    </source>
</evidence>
<dbReference type="PANTHER" id="PTHR46708:SF2">
    <property type="entry name" value="FIBRONECTIN TYPE-III DOMAIN-CONTAINING PROTEIN"/>
    <property type="match status" value="1"/>
</dbReference>
<evidence type="ECO:0000313" key="4">
    <source>
        <dbReference type="EMBL" id="QNH61797.1"/>
    </source>
</evidence>
<dbReference type="SUPFAM" id="SSF49265">
    <property type="entry name" value="Fibronectin type III"/>
    <property type="match status" value="2"/>
</dbReference>
<dbReference type="InterPro" id="IPR026444">
    <property type="entry name" value="Secre_tail"/>
</dbReference>
<name>A0A7G7W604_9BACT</name>
<dbReference type="PANTHER" id="PTHR46708">
    <property type="entry name" value="TENASCIN"/>
    <property type="match status" value="1"/>
</dbReference>
<dbReference type="InterPro" id="IPR056600">
    <property type="entry name" value="GBD_T9SS_assoc"/>
</dbReference>
<evidence type="ECO:0000256" key="1">
    <source>
        <dbReference type="ARBA" id="ARBA00022737"/>
    </source>
</evidence>
<keyword evidence="2" id="KW-0732">Signal</keyword>
<feature type="domain" description="Fibronectin type-III" evidence="3">
    <location>
        <begin position="252"/>
        <end position="341"/>
    </location>
</feature>
<dbReference type="InterPro" id="IPR013320">
    <property type="entry name" value="ConA-like_dom_sf"/>
</dbReference>
<dbReference type="Proteomes" id="UP000515489">
    <property type="component" value="Chromosome"/>
</dbReference>
<dbReference type="InterPro" id="IPR050991">
    <property type="entry name" value="ECM_Regulatory_Proteins"/>
</dbReference>
<dbReference type="GO" id="GO:0004553">
    <property type="term" value="F:hydrolase activity, hydrolyzing O-glycosyl compounds"/>
    <property type="evidence" value="ECO:0007669"/>
    <property type="project" value="UniProtKB-ARBA"/>
</dbReference>
<dbReference type="EMBL" id="CP060202">
    <property type="protein sequence ID" value="QNH61797.1"/>
    <property type="molecule type" value="Genomic_DNA"/>
</dbReference>
<dbReference type="AlphaFoldDB" id="A0A7G7W604"/>
<dbReference type="NCBIfam" id="TIGR04183">
    <property type="entry name" value="Por_Secre_tail"/>
    <property type="match status" value="1"/>
</dbReference>
<dbReference type="Gene3D" id="2.60.120.200">
    <property type="match status" value="1"/>
</dbReference>
<accession>A0A7G7W604</accession>
<dbReference type="Gene3D" id="2.60.40.10">
    <property type="entry name" value="Immunoglobulins"/>
    <property type="match status" value="2"/>
</dbReference>